<dbReference type="AlphaFoldDB" id="A0AAT9GPC6"/>
<dbReference type="GO" id="GO:0008972">
    <property type="term" value="F:phosphomethylpyrimidine kinase activity"/>
    <property type="evidence" value="ECO:0007669"/>
    <property type="project" value="InterPro"/>
</dbReference>
<feature type="domain" description="Pyridoxamine kinase/Phosphomethylpyrimidine kinase" evidence="5">
    <location>
        <begin position="13"/>
        <end position="253"/>
    </location>
</feature>
<evidence type="ECO:0000313" key="6">
    <source>
        <dbReference type="EMBL" id="BFH72730.1"/>
    </source>
</evidence>
<dbReference type="KEGG" id="sjv:SJAV_06740"/>
<evidence type="ECO:0000256" key="1">
    <source>
        <dbReference type="ARBA" id="ARBA00022679"/>
    </source>
</evidence>
<dbReference type="EMBL" id="AP031322">
    <property type="protein sequence ID" value="BFH72730.1"/>
    <property type="molecule type" value="Genomic_DNA"/>
</dbReference>
<dbReference type="CDD" id="cd01169">
    <property type="entry name" value="HMPP_kinase"/>
    <property type="match status" value="1"/>
</dbReference>
<gene>
    <name evidence="6" type="primary">thiD_1</name>
    <name evidence="6" type="ORF">SJAV_06740</name>
</gene>
<evidence type="ECO:0000256" key="2">
    <source>
        <dbReference type="ARBA" id="ARBA00022741"/>
    </source>
</evidence>
<dbReference type="InterPro" id="IPR004399">
    <property type="entry name" value="HMP/HMP-P_kinase_dom"/>
</dbReference>
<proteinExistence type="predicted"/>
<dbReference type="GO" id="GO:0005524">
    <property type="term" value="F:ATP binding"/>
    <property type="evidence" value="ECO:0007669"/>
    <property type="project" value="UniProtKB-KW"/>
</dbReference>
<keyword evidence="2" id="KW-0547">Nucleotide-binding</keyword>
<sequence length="402" mass="43739">MIRPVAMTIAGSDSGGGAGLQADLKTFTSLGVFGTVIVTGLTAQNTYSVTKVLEVPPEFIEAQFDAVMADLKPKYAKTGMLSSSKIIDAVRKKVVEYNISLVLDPVMVAKSGAPLVTEDTVNALKELIKNSLIITPNKYEAEKLAEMKIIDITSLKEATRKIYDSFKVNVVVKGGSSLNGLDYAIIDGKEIELKGEPINTKNTHGSGDVFSASLTAYLAKGEKLENALLKAKEYVTLAIKYSLDLGKGHGPVDPFVPADIIIQRENARQEIEKLLWEFERDPSLLLQVLDENGKANVAYMTDYGDVATLAGGVIKYLDKIKIDGPILLNIKNEISEKAKQFNKKVLLSISITKKLLEASEKGLIKISESGINSDVIISEGKVYLVGDSISDIINKLRRMREL</sequence>
<dbReference type="InterPro" id="IPR013749">
    <property type="entry name" value="PM/HMP-P_kinase-1"/>
</dbReference>
<dbReference type="PANTHER" id="PTHR20858">
    <property type="entry name" value="PHOSPHOMETHYLPYRIMIDINE KINASE"/>
    <property type="match status" value="1"/>
</dbReference>
<keyword evidence="1" id="KW-0808">Transferase</keyword>
<dbReference type="InterPro" id="IPR036409">
    <property type="entry name" value="Aldolase_II/adducin_N_sf"/>
</dbReference>
<reference evidence="6" key="1">
    <citation type="submission" date="2024-03" db="EMBL/GenBank/DDBJ databases">
        <title>Complete genome sequence of Sulfurisphaera javensis strain KD-1.</title>
        <authorList>
            <person name="Sakai H."/>
            <person name="Nur N."/>
            <person name="Suwanto A."/>
            <person name="Kurosawa N."/>
        </authorList>
    </citation>
    <scope>NUCLEOTIDE SEQUENCE</scope>
    <source>
        <strain evidence="6">KD-1</strain>
    </source>
</reference>
<keyword evidence="3 6" id="KW-0418">Kinase</keyword>
<evidence type="ECO:0000259" key="5">
    <source>
        <dbReference type="Pfam" id="PF08543"/>
    </source>
</evidence>
<protein>
    <submittedName>
        <fullName evidence="6">Bifunctional hydroxymethylpyrimidine kinase/phosphomethylpyrimidine kinase</fullName>
    </submittedName>
</protein>
<accession>A0AAT9GPC6</accession>
<dbReference type="SUPFAM" id="SSF53639">
    <property type="entry name" value="AraD/HMP-PK domain-like"/>
    <property type="match status" value="1"/>
</dbReference>
<keyword evidence="4" id="KW-0067">ATP-binding</keyword>
<dbReference type="Gene3D" id="3.40.1190.20">
    <property type="match status" value="1"/>
</dbReference>
<dbReference type="GO" id="GO:0008902">
    <property type="term" value="F:hydroxymethylpyrimidine kinase activity"/>
    <property type="evidence" value="ECO:0007669"/>
    <property type="project" value="TreeGrafter"/>
</dbReference>
<dbReference type="SUPFAM" id="SSF53613">
    <property type="entry name" value="Ribokinase-like"/>
    <property type="match status" value="1"/>
</dbReference>
<evidence type="ECO:0000256" key="4">
    <source>
        <dbReference type="ARBA" id="ARBA00022840"/>
    </source>
</evidence>
<dbReference type="PANTHER" id="PTHR20858:SF17">
    <property type="entry name" value="HYDROXYMETHYLPYRIMIDINE_PHOSPHOMETHYLPYRIMIDINE KINASE THI20-RELATED"/>
    <property type="match status" value="1"/>
</dbReference>
<name>A0AAT9GPC6_9CREN</name>
<dbReference type="GO" id="GO:0009228">
    <property type="term" value="P:thiamine biosynthetic process"/>
    <property type="evidence" value="ECO:0007669"/>
    <property type="project" value="InterPro"/>
</dbReference>
<dbReference type="InterPro" id="IPR029056">
    <property type="entry name" value="Ribokinase-like"/>
</dbReference>
<dbReference type="Pfam" id="PF08543">
    <property type="entry name" value="Phos_pyr_kin"/>
    <property type="match status" value="1"/>
</dbReference>
<dbReference type="GO" id="GO:0005829">
    <property type="term" value="C:cytosol"/>
    <property type="evidence" value="ECO:0007669"/>
    <property type="project" value="TreeGrafter"/>
</dbReference>
<evidence type="ECO:0000256" key="3">
    <source>
        <dbReference type="ARBA" id="ARBA00022777"/>
    </source>
</evidence>
<dbReference type="FunFam" id="3.40.1190.20:FF:000003">
    <property type="entry name" value="Phosphomethylpyrimidine kinase ThiD"/>
    <property type="match status" value="1"/>
</dbReference>
<dbReference type="NCBIfam" id="TIGR00097">
    <property type="entry name" value="HMP-P_kinase"/>
    <property type="match status" value="1"/>
</dbReference>
<organism evidence="6">
    <name type="scientific">Sulfurisphaera javensis</name>
    <dbReference type="NCBI Taxonomy" id="2049879"/>
    <lineage>
        <taxon>Archaea</taxon>
        <taxon>Thermoproteota</taxon>
        <taxon>Thermoprotei</taxon>
        <taxon>Sulfolobales</taxon>
        <taxon>Sulfolobaceae</taxon>
        <taxon>Sulfurisphaera</taxon>
    </lineage>
</organism>